<feature type="transmembrane region" description="Helical" evidence="9">
    <location>
        <begin position="52"/>
        <end position="71"/>
    </location>
</feature>
<evidence type="ECO:0000256" key="5">
    <source>
        <dbReference type="ARBA" id="ARBA00022692"/>
    </source>
</evidence>
<protein>
    <recommendedName>
        <fullName evidence="9">TRAP transporter small permease protein</fullName>
    </recommendedName>
</protein>
<dbReference type="Pfam" id="PF04290">
    <property type="entry name" value="DctQ"/>
    <property type="match status" value="1"/>
</dbReference>
<comment type="function">
    <text evidence="9">Part of the tripartite ATP-independent periplasmic (TRAP) transport system.</text>
</comment>
<feature type="transmembrane region" description="Helical" evidence="9">
    <location>
        <begin position="92"/>
        <end position="112"/>
    </location>
</feature>
<dbReference type="PANTHER" id="PTHR35011:SF10">
    <property type="entry name" value="TRAP TRANSPORTER SMALL PERMEASE PROTEIN"/>
    <property type="match status" value="1"/>
</dbReference>
<dbReference type="InterPro" id="IPR007387">
    <property type="entry name" value="TRAP_DctQ"/>
</dbReference>
<dbReference type="GO" id="GO:0005886">
    <property type="term" value="C:plasma membrane"/>
    <property type="evidence" value="ECO:0007669"/>
    <property type="project" value="UniProtKB-SubCell"/>
</dbReference>
<evidence type="ECO:0000259" key="10">
    <source>
        <dbReference type="Pfam" id="PF04290"/>
    </source>
</evidence>
<dbReference type="InterPro" id="IPR055348">
    <property type="entry name" value="DctQ"/>
</dbReference>
<reference evidence="11" key="1">
    <citation type="submission" date="2022-11" db="EMBL/GenBank/DDBJ databases">
        <title>Draft genome sequence of Hoeflea poritis E7-10 and Hoeflea prorocentri PM5-8, separated from scleractinian coral Porites lutea and marine dinoflagellate.</title>
        <authorList>
            <person name="Zhang G."/>
            <person name="Wei Q."/>
            <person name="Cai L."/>
        </authorList>
    </citation>
    <scope>NUCLEOTIDE SEQUENCE</scope>
    <source>
        <strain evidence="11">PM5-8</strain>
    </source>
</reference>
<dbReference type="RefSeq" id="WP_267990918.1">
    <property type="nucleotide sequence ID" value="NZ_JAPJZI010000001.1"/>
</dbReference>
<dbReference type="PANTHER" id="PTHR35011">
    <property type="entry name" value="2,3-DIKETO-L-GULONATE TRAP TRANSPORTER SMALL PERMEASE PROTEIN YIAM"/>
    <property type="match status" value="1"/>
</dbReference>
<evidence type="ECO:0000256" key="4">
    <source>
        <dbReference type="ARBA" id="ARBA00022519"/>
    </source>
</evidence>
<comment type="caution">
    <text evidence="11">The sequence shown here is derived from an EMBL/GenBank/DDBJ whole genome shotgun (WGS) entry which is preliminary data.</text>
</comment>
<feature type="transmembrane region" description="Helical" evidence="9">
    <location>
        <begin position="132"/>
        <end position="151"/>
    </location>
</feature>
<evidence type="ECO:0000256" key="3">
    <source>
        <dbReference type="ARBA" id="ARBA00022475"/>
    </source>
</evidence>
<evidence type="ECO:0000256" key="7">
    <source>
        <dbReference type="ARBA" id="ARBA00023136"/>
    </source>
</evidence>
<keyword evidence="6 9" id="KW-1133">Transmembrane helix</keyword>
<dbReference type="GO" id="GO:0022857">
    <property type="term" value="F:transmembrane transporter activity"/>
    <property type="evidence" value="ECO:0007669"/>
    <property type="project" value="UniProtKB-UniRule"/>
</dbReference>
<evidence type="ECO:0000256" key="8">
    <source>
        <dbReference type="ARBA" id="ARBA00038436"/>
    </source>
</evidence>
<keyword evidence="12" id="KW-1185">Reference proteome</keyword>
<sequence>MDRFLKTVDASSRLLEGCAVFLIYGFGALMLAEVFARGFLAQSLPYSWEYSTFAMASVFMLASGRAIRTATHVRVSLVLEAVSPKAARMIDAFANVIALIVVAAIGVSLADAFWSSYSRGLVSATVVRTPLAVPQVILLIGAIQLWFDLLARLIRRWTGRDYEDRDADALAQETADA</sequence>
<comment type="subunit">
    <text evidence="9">The complex comprises the extracytoplasmic solute receptor protein and the two transmembrane proteins.</text>
</comment>
<dbReference type="AlphaFoldDB" id="A0A9X3UIZ8"/>
<dbReference type="GO" id="GO:0015740">
    <property type="term" value="P:C4-dicarboxylate transport"/>
    <property type="evidence" value="ECO:0007669"/>
    <property type="project" value="TreeGrafter"/>
</dbReference>
<evidence type="ECO:0000256" key="6">
    <source>
        <dbReference type="ARBA" id="ARBA00022989"/>
    </source>
</evidence>
<evidence type="ECO:0000313" key="11">
    <source>
        <dbReference type="EMBL" id="MDA5399485.1"/>
    </source>
</evidence>
<keyword evidence="5 9" id="KW-0812">Transmembrane</keyword>
<name>A0A9X3UIZ8_9HYPH</name>
<dbReference type="Proteomes" id="UP001151234">
    <property type="component" value="Unassembled WGS sequence"/>
</dbReference>
<organism evidence="11 12">
    <name type="scientific">Hoeflea prorocentri</name>
    <dbReference type="NCBI Taxonomy" id="1922333"/>
    <lineage>
        <taxon>Bacteria</taxon>
        <taxon>Pseudomonadati</taxon>
        <taxon>Pseudomonadota</taxon>
        <taxon>Alphaproteobacteria</taxon>
        <taxon>Hyphomicrobiales</taxon>
        <taxon>Rhizobiaceae</taxon>
        <taxon>Hoeflea</taxon>
    </lineage>
</organism>
<comment type="subcellular location">
    <subcellularLocation>
        <location evidence="1 9">Cell inner membrane</location>
        <topology evidence="1 9">Multi-pass membrane protein</topology>
    </subcellularLocation>
</comment>
<gene>
    <name evidence="11" type="ORF">OQ273_12955</name>
</gene>
<evidence type="ECO:0000256" key="2">
    <source>
        <dbReference type="ARBA" id="ARBA00022448"/>
    </source>
</evidence>
<feature type="domain" description="Tripartite ATP-independent periplasmic transporters DctQ component" evidence="10">
    <location>
        <begin position="28"/>
        <end position="158"/>
    </location>
</feature>
<evidence type="ECO:0000313" key="12">
    <source>
        <dbReference type="Proteomes" id="UP001151234"/>
    </source>
</evidence>
<proteinExistence type="inferred from homology"/>
<feature type="transmembrane region" description="Helical" evidence="9">
    <location>
        <begin position="21"/>
        <end position="40"/>
    </location>
</feature>
<dbReference type="EMBL" id="JAPJZI010000001">
    <property type="protein sequence ID" value="MDA5399485.1"/>
    <property type="molecule type" value="Genomic_DNA"/>
</dbReference>
<keyword evidence="3" id="KW-1003">Cell membrane</keyword>
<comment type="similarity">
    <text evidence="8 9">Belongs to the TRAP transporter small permease family.</text>
</comment>
<accession>A0A9X3UIZ8</accession>
<keyword evidence="4 9" id="KW-0997">Cell inner membrane</keyword>
<keyword evidence="7 9" id="KW-0472">Membrane</keyword>
<keyword evidence="2 9" id="KW-0813">Transport</keyword>
<evidence type="ECO:0000256" key="1">
    <source>
        <dbReference type="ARBA" id="ARBA00004429"/>
    </source>
</evidence>
<evidence type="ECO:0000256" key="9">
    <source>
        <dbReference type="RuleBase" id="RU369079"/>
    </source>
</evidence>